<gene>
    <name evidence="4" type="ORF">E3N88_02165</name>
    <name evidence="3" type="ORF">E3N88_42958</name>
</gene>
<dbReference type="Pfam" id="PF13499">
    <property type="entry name" value="EF-hand_7"/>
    <property type="match status" value="1"/>
</dbReference>
<dbReference type="Proteomes" id="UP000326396">
    <property type="component" value="Linkage Group LG1"/>
</dbReference>
<dbReference type="PROSITE" id="PS00018">
    <property type="entry name" value="EF_HAND_1"/>
    <property type="match status" value="2"/>
</dbReference>
<keyword evidence="1" id="KW-0106">Calcium</keyword>
<protein>
    <recommendedName>
        <fullName evidence="2">EF-hand domain-containing protein</fullName>
    </recommendedName>
</protein>
<dbReference type="SUPFAM" id="SSF47473">
    <property type="entry name" value="EF-hand"/>
    <property type="match status" value="1"/>
</dbReference>
<dbReference type="EMBL" id="SZYD01000833">
    <property type="protein sequence ID" value="KAD1358631.1"/>
    <property type="molecule type" value="Genomic_DNA"/>
</dbReference>
<dbReference type="EMBL" id="SZYD01000001">
    <property type="protein sequence ID" value="KAD7479029.1"/>
    <property type="molecule type" value="Genomic_DNA"/>
</dbReference>
<dbReference type="Gene3D" id="1.10.238.10">
    <property type="entry name" value="EF-hand"/>
    <property type="match status" value="1"/>
</dbReference>
<dbReference type="InterPro" id="IPR011992">
    <property type="entry name" value="EF-hand-dom_pair"/>
</dbReference>
<accession>A0A5N6LG83</accession>
<dbReference type="InterPro" id="IPR018247">
    <property type="entry name" value="EF_Hand_1_Ca_BS"/>
</dbReference>
<evidence type="ECO:0000313" key="3">
    <source>
        <dbReference type="EMBL" id="KAD1358631.1"/>
    </source>
</evidence>
<reference evidence="3 5" key="1">
    <citation type="submission" date="2019-05" db="EMBL/GenBank/DDBJ databases">
        <title>Mikania micrantha, genome provides insights into the molecular mechanism of rapid growth.</title>
        <authorList>
            <person name="Liu B."/>
        </authorList>
    </citation>
    <scope>NUCLEOTIDE SEQUENCE [LARGE SCALE GENOMIC DNA]</scope>
    <source>
        <strain evidence="3">NLD-2019</strain>
        <tissue evidence="3">Leaf</tissue>
    </source>
</reference>
<evidence type="ECO:0000313" key="4">
    <source>
        <dbReference type="EMBL" id="KAD7479029.1"/>
    </source>
</evidence>
<dbReference type="PROSITE" id="PS50222">
    <property type="entry name" value="EF_HAND_2"/>
    <property type="match status" value="2"/>
</dbReference>
<dbReference type="PANTHER" id="PTHR34574">
    <property type="entry name" value="CALCIUM-BINDING EF-HAND FAMILY PROTEIN-RELATED"/>
    <property type="match status" value="1"/>
</dbReference>
<dbReference type="AlphaFoldDB" id="A0A5N6LG83"/>
<sequence length="141" mass="15460">MGVIIIDGSTVRAFVNDEPHFNTSVNAQFVSLDVNNDGVLSRSEMRKAFESMRLLETHFGVDTAVPPEELTRIYDSVFQSFDGDHNGTVDPEEFRSEMKKIMLAVADGLGSCPIQMAVEDDDQSFLKQAADLEAAKIEGGS</sequence>
<organism evidence="3 5">
    <name type="scientific">Mikania micrantha</name>
    <name type="common">bitter vine</name>
    <dbReference type="NCBI Taxonomy" id="192012"/>
    <lineage>
        <taxon>Eukaryota</taxon>
        <taxon>Viridiplantae</taxon>
        <taxon>Streptophyta</taxon>
        <taxon>Embryophyta</taxon>
        <taxon>Tracheophyta</taxon>
        <taxon>Spermatophyta</taxon>
        <taxon>Magnoliopsida</taxon>
        <taxon>eudicotyledons</taxon>
        <taxon>Gunneridae</taxon>
        <taxon>Pentapetalae</taxon>
        <taxon>asterids</taxon>
        <taxon>campanulids</taxon>
        <taxon>Asterales</taxon>
        <taxon>Asteraceae</taxon>
        <taxon>Asteroideae</taxon>
        <taxon>Heliantheae alliance</taxon>
        <taxon>Eupatorieae</taxon>
        <taxon>Mikania</taxon>
    </lineage>
</organism>
<name>A0A5N6LG83_9ASTR</name>
<feature type="domain" description="EF-hand" evidence="2">
    <location>
        <begin position="20"/>
        <end position="55"/>
    </location>
</feature>
<evidence type="ECO:0000256" key="1">
    <source>
        <dbReference type="ARBA" id="ARBA00022837"/>
    </source>
</evidence>
<dbReference type="InterPro" id="IPR002048">
    <property type="entry name" value="EF_hand_dom"/>
</dbReference>
<keyword evidence="5" id="KW-1185">Reference proteome</keyword>
<dbReference type="OrthoDB" id="186625at2759"/>
<dbReference type="CDD" id="cd00051">
    <property type="entry name" value="EFh"/>
    <property type="match status" value="1"/>
</dbReference>
<dbReference type="SMART" id="SM00054">
    <property type="entry name" value="EFh"/>
    <property type="match status" value="2"/>
</dbReference>
<proteinExistence type="predicted"/>
<evidence type="ECO:0000259" key="2">
    <source>
        <dbReference type="PROSITE" id="PS50222"/>
    </source>
</evidence>
<evidence type="ECO:0000313" key="5">
    <source>
        <dbReference type="Proteomes" id="UP000326396"/>
    </source>
</evidence>
<feature type="domain" description="EF-hand" evidence="2">
    <location>
        <begin position="69"/>
        <end position="104"/>
    </location>
</feature>
<dbReference type="GO" id="GO:0005509">
    <property type="term" value="F:calcium ion binding"/>
    <property type="evidence" value="ECO:0007669"/>
    <property type="project" value="InterPro"/>
</dbReference>
<dbReference type="PANTHER" id="PTHR34574:SF5">
    <property type="entry name" value="CALCIUM-BINDING EF-HAND FAMILY PROTEIN"/>
    <property type="match status" value="1"/>
</dbReference>
<comment type="caution">
    <text evidence="3">The sequence shown here is derived from an EMBL/GenBank/DDBJ whole genome shotgun (WGS) entry which is preliminary data.</text>
</comment>